<keyword evidence="3" id="KW-0862">Zinc</keyword>
<dbReference type="PROSITE" id="PS51891">
    <property type="entry name" value="CENP_V_GFA"/>
    <property type="match status" value="1"/>
</dbReference>
<evidence type="ECO:0000256" key="1">
    <source>
        <dbReference type="ARBA" id="ARBA00005495"/>
    </source>
</evidence>
<dbReference type="STRING" id="1715691.TA5113_00892"/>
<dbReference type="GO" id="GO:0046872">
    <property type="term" value="F:metal ion binding"/>
    <property type="evidence" value="ECO:0007669"/>
    <property type="project" value="UniProtKB-KW"/>
</dbReference>
<dbReference type="SUPFAM" id="SSF51316">
    <property type="entry name" value="Mss4-like"/>
    <property type="match status" value="1"/>
</dbReference>
<evidence type="ECO:0000256" key="4">
    <source>
        <dbReference type="ARBA" id="ARBA00023239"/>
    </source>
</evidence>
<dbReference type="PANTHER" id="PTHR33337">
    <property type="entry name" value="GFA DOMAIN-CONTAINING PROTEIN"/>
    <property type="match status" value="1"/>
</dbReference>
<protein>
    <recommendedName>
        <fullName evidence="5">CENP-V/GFA domain-containing protein</fullName>
    </recommendedName>
</protein>
<accession>A0A0P1IYN1</accession>
<dbReference type="Gene3D" id="3.90.1590.10">
    <property type="entry name" value="glutathione-dependent formaldehyde- activating enzyme (gfa)"/>
    <property type="match status" value="1"/>
</dbReference>
<dbReference type="EMBL" id="CYUE01000020">
    <property type="protein sequence ID" value="CUK26255.1"/>
    <property type="molecule type" value="Genomic_DNA"/>
</dbReference>
<dbReference type="RefSeq" id="WP_220387189.1">
    <property type="nucleotide sequence ID" value="NZ_CYTO01000009.1"/>
</dbReference>
<feature type="domain" description="CENP-V/GFA" evidence="5">
    <location>
        <begin position="5"/>
        <end position="122"/>
    </location>
</feature>
<gene>
    <name evidence="6" type="ORF">TA5114_02064</name>
</gene>
<dbReference type="Pfam" id="PF04828">
    <property type="entry name" value="GFA"/>
    <property type="match status" value="1"/>
</dbReference>
<sequence length="141" mass="15401">MTKIYTGKCLCGEITYTATGSPMVVAQCHCEECRRLSGTGHTVGAMFPSKAVVVRGKLSEFNYSSDKGSEVTKVFCANCGSPIYGKNTRIPDHLTLSLGTLDDASDLDVEVVIFERDKPNWDRVGEDVVSFATQPDWKPES</sequence>
<organism evidence="6 7">
    <name type="scientific">Cognatishimia activa</name>
    <dbReference type="NCBI Taxonomy" id="1715691"/>
    <lineage>
        <taxon>Bacteria</taxon>
        <taxon>Pseudomonadati</taxon>
        <taxon>Pseudomonadota</taxon>
        <taxon>Alphaproteobacteria</taxon>
        <taxon>Rhodobacterales</taxon>
        <taxon>Paracoccaceae</taxon>
        <taxon>Cognatishimia</taxon>
    </lineage>
</organism>
<dbReference type="PANTHER" id="PTHR33337:SF40">
    <property type="entry name" value="CENP-V_GFA DOMAIN-CONTAINING PROTEIN-RELATED"/>
    <property type="match status" value="1"/>
</dbReference>
<evidence type="ECO:0000313" key="6">
    <source>
        <dbReference type="EMBL" id="CUK26255.1"/>
    </source>
</evidence>
<dbReference type="AlphaFoldDB" id="A0A0P1IYN1"/>
<dbReference type="InterPro" id="IPR011057">
    <property type="entry name" value="Mss4-like_sf"/>
</dbReference>
<dbReference type="Proteomes" id="UP000051184">
    <property type="component" value="Unassembled WGS sequence"/>
</dbReference>
<keyword evidence="7" id="KW-1185">Reference proteome</keyword>
<evidence type="ECO:0000313" key="7">
    <source>
        <dbReference type="Proteomes" id="UP000051184"/>
    </source>
</evidence>
<name>A0A0P1IYN1_9RHOB</name>
<keyword evidence="2" id="KW-0479">Metal-binding</keyword>
<dbReference type="InterPro" id="IPR006913">
    <property type="entry name" value="CENP-V/GFA"/>
</dbReference>
<evidence type="ECO:0000259" key="5">
    <source>
        <dbReference type="PROSITE" id="PS51891"/>
    </source>
</evidence>
<proteinExistence type="inferred from homology"/>
<reference evidence="7" key="1">
    <citation type="submission" date="2015-09" db="EMBL/GenBank/DDBJ databases">
        <authorList>
            <person name="Rodrigo-Torres Lidia"/>
            <person name="Arahal R.David."/>
        </authorList>
    </citation>
    <scope>NUCLEOTIDE SEQUENCE [LARGE SCALE GENOMIC DNA]</scope>
    <source>
        <strain evidence="7">CECT 5114</strain>
    </source>
</reference>
<keyword evidence="4" id="KW-0456">Lyase</keyword>
<evidence type="ECO:0000256" key="2">
    <source>
        <dbReference type="ARBA" id="ARBA00022723"/>
    </source>
</evidence>
<comment type="similarity">
    <text evidence="1">Belongs to the Gfa family.</text>
</comment>
<evidence type="ECO:0000256" key="3">
    <source>
        <dbReference type="ARBA" id="ARBA00022833"/>
    </source>
</evidence>
<dbReference type="GO" id="GO:0016846">
    <property type="term" value="F:carbon-sulfur lyase activity"/>
    <property type="evidence" value="ECO:0007669"/>
    <property type="project" value="InterPro"/>
</dbReference>